<sequence>MQQILVWKPWTTPGVENLRLSLDSEGIHGSSHLMQNLNGHSIAATYVLECDPRWRFRRLWLKADHHGPRTLSLHRDIRGHWYLNDEPRPDLDGCQHVMIPASPFTHTPVLQNAALETGESLGLRVAHIDLLTLEVTPRHQRYHCLQRRPGHHLYRCEAEGKPPVELTFDDHGLLTACAHYVQLSARTLMAAVPA</sequence>
<evidence type="ECO:0008006" key="3">
    <source>
        <dbReference type="Google" id="ProtNLM"/>
    </source>
</evidence>
<name>A0A1G9MFX7_9PSED</name>
<dbReference type="AlphaFoldDB" id="A0A1G9MFX7"/>
<dbReference type="SUPFAM" id="SSF159275">
    <property type="entry name" value="PA1994-like"/>
    <property type="match status" value="1"/>
</dbReference>
<gene>
    <name evidence="1" type="ORF">SAMN05216186_1299</name>
</gene>
<dbReference type="Pfam" id="PF06475">
    <property type="entry name" value="Glycolipid_bind"/>
    <property type="match status" value="1"/>
</dbReference>
<dbReference type="EMBL" id="FNFD01000029">
    <property type="protein sequence ID" value="SDL73178.1"/>
    <property type="molecule type" value="Genomic_DNA"/>
</dbReference>
<reference evidence="1 2" key="1">
    <citation type="submission" date="2016-10" db="EMBL/GenBank/DDBJ databases">
        <authorList>
            <person name="de Groot N.N."/>
        </authorList>
    </citation>
    <scope>NUCLEOTIDE SEQUENCE [LARGE SCALE GENOMIC DNA]</scope>
    <source>
        <strain evidence="1 2">JCM 21544</strain>
    </source>
</reference>
<dbReference type="STRING" id="137658.SAMN05216186_1299"/>
<evidence type="ECO:0000313" key="2">
    <source>
        <dbReference type="Proteomes" id="UP000198706"/>
    </source>
</evidence>
<dbReference type="InterPro" id="IPR009467">
    <property type="entry name" value="Glycolipid-bd_prot_put"/>
</dbReference>
<dbReference type="Proteomes" id="UP000198706">
    <property type="component" value="Unassembled WGS sequence"/>
</dbReference>
<protein>
    <recommendedName>
        <fullName evidence="3">Glycolipid-binding</fullName>
    </recommendedName>
</protein>
<organism evidence="1 2">
    <name type="scientific">Pseudomonas indica</name>
    <dbReference type="NCBI Taxonomy" id="137658"/>
    <lineage>
        <taxon>Bacteria</taxon>
        <taxon>Pseudomonadati</taxon>
        <taxon>Pseudomonadota</taxon>
        <taxon>Gammaproteobacteria</taxon>
        <taxon>Pseudomonadales</taxon>
        <taxon>Pseudomonadaceae</taxon>
        <taxon>Pseudomonas</taxon>
    </lineage>
</organism>
<dbReference type="RefSeq" id="WP_084335629.1">
    <property type="nucleotide sequence ID" value="NZ_CBKZNZ010000001.1"/>
</dbReference>
<keyword evidence="2" id="KW-1185">Reference proteome</keyword>
<evidence type="ECO:0000313" key="1">
    <source>
        <dbReference type="EMBL" id="SDL73178.1"/>
    </source>
</evidence>
<accession>A0A1G9MFX7</accession>
<proteinExistence type="predicted"/>